<comment type="subcellular location">
    <subcellularLocation>
        <location evidence="4">Cytoplasm</location>
    </subcellularLocation>
</comment>
<dbReference type="AlphaFoldDB" id="A0A2C9DCZ3"/>
<comment type="cofactor">
    <cofactor evidence="1 4">
        <name>a divalent metal cation</name>
        <dbReference type="ChEBI" id="CHEBI:60240"/>
    </cofactor>
</comment>
<feature type="active site" description="Proton acceptor" evidence="4">
    <location>
        <position position="75"/>
    </location>
</feature>
<keyword evidence="6" id="KW-1185">Reference proteome</keyword>
<dbReference type="OrthoDB" id="9813962at2"/>
<dbReference type="EMBL" id="LT960614">
    <property type="protein sequence ID" value="SON58192.1"/>
    <property type="molecule type" value="Genomic_DNA"/>
</dbReference>
<dbReference type="CDD" id="cd00555">
    <property type="entry name" value="Maf"/>
    <property type="match status" value="1"/>
</dbReference>
<dbReference type="HAMAP" id="MF_00528">
    <property type="entry name" value="Maf"/>
    <property type="match status" value="1"/>
</dbReference>
<organism evidence="5 6">
    <name type="scientific">Hartmannibacter diazotrophicus</name>
    <dbReference type="NCBI Taxonomy" id="1482074"/>
    <lineage>
        <taxon>Bacteria</taxon>
        <taxon>Pseudomonadati</taxon>
        <taxon>Pseudomonadota</taxon>
        <taxon>Alphaproteobacteria</taxon>
        <taxon>Hyphomicrobiales</taxon>
        <taxon>Pleomorphomonadaceae</taxon>
        <taxon>Hartmannibacter</taxon>
    </lineage>
</organism>
<comment type="catalytic activity">
    <reaction evidence="4">
        <text>a 2'-deoxyribonucleoside 5'-triphosphate + H2O = a 2'-deoxyribonucleoside 5'-phosphate + diphosphate + H(+)</text>
        <dbReference type="Rhea" id="RHEA:44644"/>
        <dbReference type="ChEBI" id="CHEBI:15377"/>
        <dbReference type="ChEBI" id="CHEBI:15378"/>
        <dbReference type="ChEBI" id="CHEBI:33019"/>
        <dbReference type="ChEBI" id="CHEBI:61560"/>
        <dbReference type="ChEBI" id="CHEBI:65317"/>
        <dbReference type="EC" id="3.6.1.9"/>
    </reaction>
</comment>
<reference evidence="6" key="1">
    <citation type="submission" date="2017-09" db="EMBL/GenBank/DDBJ databases">
        <title>Genome sequence of Nannocystis excedens DSM 71.</title>
        <authorList>
            <person name="Blom J."/>
        </authorList>
    </citation>
    <scope>NUCLEOTIDE SEQUENCE [LARGE SCALE GENOMIC DNA]</scope>
    <source>
        <strain evidence="6">type strain: E19</strain>
    </source>
</reference>
<evidence type="ECO:0000256" key="2">
    <source>
        <dbReference type="ARBA" id="ARBA00022801"/>
    </source>
</evidence>
<dbReference type="GO" id="GO:0047429">
    <property type="term" value="F:nucleoside triphosphate diphosphatase activity"/>
    <property type="evidence" value="ECO:0007669"/>
    <property type="project" value="UniProtKB-EC"/>
</dbReference>
<proteinExistence type="inferred from homology"/>
<keyword evidence="2 4" id="KW-0378">Hydrolase</keyword>
<evidence type="ECO:0000256" key="1">
    <source>
        <dbReference type="ARBA" id="ARBA00001968"/>
    </source>
</evidence>
<keyword evidence="3 4" id="KW-0546">Nucleotide metabolism</keyword>
<comment type="function">
    <text evidence="4">Nucleoside triphosphate pyrophosphatase. May have a dual role in cell division arrest and in preventing the incorporation of modified nucleotides into cellular nucleic acids.</text>
</comment>
<accession>A0A2C9DCZ3</accession>
<name>A0A2C9DCZ3_9HYPH</name>
<evidence type="ECO:0000256" key="3">
    <source>
        <dbReference type="ARBA" id="ARBA00023080"/>
    </source>
</evidence>
<comment type="caution">
    <text evidence="4">Lacks conserved residue(s) required for the propagation of feature annotation.</text>
</comment>
<dbReference type="GO" id="GO:0009117">
    <property type="term" value="P:nucleotide metabolic process"/>
    <property type="evidence" value="ECO:0007669"/>
    <property type="project" value="UniProtKB-KW"/>
</dbReference>
<sequence>MVRIVLASNSAARASLLTHAGLIFERRAASVDERAVESTLEGTGAGPDDIAQVLADVKALDVSGGDPDALVIGADQTLSLDGRRYNKPGDLARAYDQLMTFSGRTHILSSAVSCARGGEIVWRHVSEARMSIRRLSPAFIRHYLEIVGDRALTSVGAYQLEGMGIQLFEAIDGDYFTILGLPLLPLLGFLREEGVIDT</sequence>
<dbReference type="Gene3D" id="3.90.950.10">
    <property type="match status" value="1"/>
</dbReference>
<dbReference type="Pfam" id="PF02545">
    <property type="entry name" value="Maf"/>
    <property type="match status" value="1"/>
</dbReference>
<keyword evidence="4" id="KW-0963">Cytoplasm</keyword>
<dbReference type="PIRSF" id="PIRSF006305">
    <property type="entry name" value="Maf"/>
    <property type="match status" value="1"/>
</dbReference>
<evidence type="ECO:0000313" key="6">
    <source>
        <dbReference type="Proteomes" id="UP000223606"/>
    </source>
</evidence>
<dbReference type="Proteomes" id="UP000223606">
    <property type="component" value="Chromosome 1"/>
</dbReference>
<dbReference type="PANTHER" id="PTHR43213">
    <property type="entry name" value="BIFUNCTIONAL DTTP/UTP PYROPHOSPHATASE/METHYLTRANSFERASE PROTEIN-RELATED"/>
    <property type="match status" value="1"/>
</dbReference>
<gene>
    <name evidence="5" type="primary">maf</name>
    <name evidence="5" type="ORF">HDIA_4651</name>
</gene>
<comment type="catalytic activity">
    <reaction evidence="4">
        <text>a ribonucleoside 5'-triphosphate + H2O = a ribonucleoside 5'-phosphate + diphosphate + H(+)</text>
        <dbReference type="Rhea" id="RHEA:23996"/>
        <dbReference type="ChEBI" id="CHEBI:15377"/>
        <dbReference type="ChEBI" id="CHEBI:15378"/>
        <dbReference type="ChEBI" id="CHEBI:33019"/>
        <dbReference type="ChEBI" id="CHEBI:58043"/>
        <dbReference type="ChEBI" id="CHEBI:61557"/>
        <dbReference type="EC" id="3.6.1.9"/>
    </reaction>
</comment>
<protein>
    <recommendedName>
        <fullName evidence="4">Nucleoside triphosphate pyrophosphatase</fullName>
        <ecNumber evidence="4">3.6.1.9</ecNumber>
    </recommendedName>
    <alternativeName>
        <fullName evidence="4">Nucleotide pyrophosphatase</fullName>
        <shortName evidence="4">Nucleotide PPase</shortName>
    </alternativeName>
</protein>
<evidence type="ECO:0000256" key="4">
    <source>
        <dbReference type="HAMAP-Rule" id="MF_00528"/>
    </source>
</evidence>
<dbReference type="PANTHER" id="PTHR43213:SF5">
    <property type="entry name" value="BIFUNCTIONAL DTTP_UTP PYROPHOSPHATASE_METHYLTRANSFERASE PROTEIN-RELATED"/>
    <property type="match status" value="1"/>
</dbReference>
<evidence type="ECO:0000313" key="5">
    <source>
        <dbReference type="EMBL" id="SON58192.1"/>
    </source>
</evidence>
<dbReference type="SUPFAM" id="SSF52972">
    <property type="entry name" value="ITPase-like"/>
    <property type="match status" value="1"/>
</dbReference>
<comment type="similarity">
    <text evidence="4">Belongs to the Maf family.</text>
</comment>
<dbReference type="GO" id="GO:0005737">
    <property type="term" value="C:cytoplasm"/>
    <property type="evidence" value="ECO:0007669"/>
    <property type="project" value="UniProtKB-SubCell"/>
</dbReference>
<dbReference type="InterPro" id="IPR029001">
    <property type="entry name" value="ITPase-like_fam"/>
</dbReference>
<dbReference type="NCBIfam" id="NF002690">
    <property type="entry name" value="PRK02478.1"/>
    <property type="match status" value="1"/>
</dbReference>
<dbReference type="EC" id="3.6.1.9" evidence="4"/>
<dbReference type="InterPro" id="IPR003697">
    <property type="entry name" value="Maf-like"/>
</dbReference>
<dbReference type="KEGG" id="hdi:HDIA_4651"/>
<dbReference type="RefSeq" id="WP_099558418.1">
    <property type="nucleotide sequence ID" value="NZ_LT960614.1"/>
</dbReference>